<dbReference type="EMBL" id="MU795788">
    <property type="protein sequence ID" value="KAJ3804840.1"/>
    <property type="molecule type" value="Genomic_DNA"/>
</dbReference>
<proteinExistence type="predicted"/>
<name>A0ACC1TK12_9AGAR</name>
<keyword evidence="2" id="KW-1185">Reference proteome</keyword>
<reference evidence="1" key="1">
    <citation type="submission" date="2022-09" db="EMBL/GenBank/DDBJ databases">
        <title>A Global Phylogenomic Analysis of the Shiitake Genus Lentinula.</title>
        <authorList>
            <consortium name="DOE Joint Genome Institute"/>
            <person name="Sierra-Patev S."/>
            <person name="Min B."/>
            <person name="Naranjo-Ortiz M."/>
            <person name="Looney B."/>
            <person name="Konkel Z."/>
            <person name="Slot J.C."/>
            <person name="Sakamoto Y."/>
            <person name="Steenwyk J.L."/>
            <person name="Rokas A."/>
            <person name="Carro J."/>
            <person name="Camarero S."/>
            <person name="Ferreira P."/>
            <person name="Molpeceres G."/>
            <person name="Ruiz-Duenas F.J."/>
            <person name="Serrano A."/>
            <person name="Henrissat B."/>
            <person name="Drula E."/>
            <person name="Hughes K.W."/>
            <person name="Mata J.L."/>
            <person name="Ishikawa N.K."/>
            <person name="Vargas-Isla R."/>
            <person name="Ushijima S."/>
            <person name="Smith C.A."/>
            <person name="Ahrendt S."/>
            <person name="Andreopoulos W."/>
            <person name="He G."/>
            <person name="Labutti K."/>
            <person name="Lipzen A."/>
            <person name="Ng V."/>
            <person name="Riley R."/>
            <person name="Sandor L."/>
            <person name="Barry K."/>
            <person name="Martinez A.T."/>
            <person name="Xiao Y."/>
            <person name="Gibbons J.G."/>
            <person name="Terashima K."/>
            <person name="Grigoriev I.V."/>
            <person name="Hibbett D.S."/>
        </authorList>
    </citation>
    <scope>NUCLEOTIDE SEQUENCE</scope>
    <source>
        <strain evidence="1">TMI1499</strain>
    </source>
</reference>
<evidence type="ECO:0000313" key="2">
    <source>
        <dbReference type="Proteomes" id="UP001163835"/>
    </source>
</evidence>
<protein>
    <submittedName>
        <fullName evidence="1">Uncharacterized protein</fullName>
    </submittedName>
</protein>
<comment type="caution">
    <text evidence="1">The sequence shown here is derived from an EMBL/GenBank/DDBJ whole genome shotgun (WGS) entry which is preliminary data.</text>
</comment>
<dbReference type="Proteomes" id="UP001163835">
    <property type="component" value="Unassembled WGS sequence"/>
</dbReference>
<gene>
    <name evidence="1" type="ORF">F5876DRAFT_82540</name>
</gene>
<sequence>MNNGSFDALFLAIEHVETQAQDSDGNVAAQASLQGHFRISSRQTTPPPPVTSNKCPASESPQKPLPKRGGGHGCGAVTHSKTSTTVGTKTPKAKVVIPTDPPNDDMFTNSDDIHVKWLKNKDRVYKKYLEANPSVAERFTISSVANKVTASISMYSYIREYEEFTGGGGDADLQSMVPESDEWHKQWLTLAKRDGKSIGLLTVKKYHDWKDNGWYDRFEEQFGKSSKVDQPTICNSVAPISPIINDDDDIDNIHWPPTPGRESPAENIHSDSEIERSVVLTIPTPKAGTSRSTLALQVVSEPHYQAPVITKSSAKKKSSLASVDTFGAINTFFKLKAKLTQEQLRRSKTESATSMQSQQLQELQTILNSNIHELTREVVNDKICKIISNY</sequence>
<organism evidence="1 2">
    <name type="scientific">Lentinula aff. lateritia</name>
    <dbReference type="NCBI Taxonomy" id="2804960"/>
    <lineage>
        <taxon>Eukaryota</taxon>
        <taxon>Fungi</taxon>
        <taxon>Dikarya</taxon>
        <taxon>Basidiomycota</taxon>
        <taxon>Agaricomycotina</taxon>
        <taxon>Agaricomycetes</taxon>
        <taxon>Agaricomycetidae</taxon>
        <taxon>Agaricales</taxon>
        <taxon>Marasmiineae</taxon>
        <taxon>Omphalotaceae</taxon>
        <taxon>Lentinula</taxon>
    </lineage>
</organism>
<accession>A0ACC1TK12</accession>
<evidence type="ECO:0000313" key="1">
    <source>
        <dbReference type="EMBL" id="KAJ3804840.1"/>
    </source>
</evidence>